<dbReference type="AlphaFoldDB" id="A0A8S9K4B9"/>
<evidence type="ECO:0000313" key="2">
    <source>
        <dbReference type="EMBL" id="KAF2589001.1"/>
    </source>
</evidence>
<comment type="caution">
    <text evidence="2">The sequence shown here is derived from an EMBL/GenBank/DDBJ whole genome shotgun (WGS) entry which is preliminary data.</text>
</comment>
<protein>
    <submittedName>
        <fullName evidence="2">Uncharacterized protein</fullName>
    </submittedName>
</protein>
<organism evidence="2">
    <name type="scientific">Brassica cretica</name>
    <name type="common">Mustard</name>
    <dbReference type="NCBI Taxonomy" id="69181"/>
    <lineage>
        <taxon>Eukaryota</taxon>
        <taxon>Viridiplantae</taxon>
        <taxon>Streptophyta</taxon>
        <taxon>Embryophyta</taxon>
        <taxon>Tracheophyta</taxon>
        <taxon>Spermatophyta</taxon>
        <taxon>Magnoliopsida</taxon>
        <taxon>eudicotyledons</taxon>
        <taxon>Gunneridae</taxon>
        <taxon>Pentapetalae</taxon>
        <taxon>rosids</taxon>
        <taxon>malvids</taxon>
        <taxon>Brassicales</taxon>
        <taxon>Brassicaceae</taxon>
        <taxon>Brassiceae</taxon>
        <taxon>Brassica</taxon>
    </lineage>
</organism>
<dbReference type="EMBL" id="QGKY02000190">
    <property type="protein sequence ID" value="KAF2589001.1"/>
    <property type="molecule type" value="Genomic_DNA"/>
</dbReference>
<accession>A0A8S9K4B9</accession>
<proteinExistence type="predicted"/>
<evidence type="ECO:0000256" key="1">
    <source>
        <dbReference type="SAM" id="MobiDB-lite"/>
    </source>
</evidence>
<name>A0A8S9K4B9_BRACR</name>
<feature type="region of interest" description="Disordered" evidence="1">
    <location>
        <begin position="74"/>
        <end position="123"/>
    </location>
</feature>
<feature type="compositionally biased region" description="Acidic residues" evidence="1">
    <location>
        <begin position="104"/>
        <end position="122"/>
    </location>
</feature>
<gene>
    <name evidence="2" type="ORF">F2Q70_00038598</name>
</gene>
<sequence>MKIVVVAIDVYTFQVMAVAAEKVDKEAAQKASAEKTDAIALNMQMTISRKLSGKCLISRAIEINNIEKHAVVEETGESRSRPIILDDPSTESEIPREKERPNSEEEAIDLEEEEGEMEEDAEIDRQGRINVDRQTTENIDRHSGNNVDRLPTPAEPAVERVYRTLPPFPPNKTQTKREIDKVICKKAFDKITLETPLSDAIKVSPSIKKYVKDMVSNSFPATERSVMMVSEETTLWRKCSQLVKRKLSVSIVELRNTHD</sequence>
<reference evidence="2" key="1">
    <citation type="submission" date="2019-12" db="EMBL/GenBank/DDBJ databases">
        <title>Genome sequencing and annotation of Brassica cretica.</title>
        <authorList>
            <person name="Studholme D.J."/>
            <person name="Sarris P.F."/>
        </authorList>
    </citation>
    <scope>NUCLEOTIDE SEQUENCE</scope>
    <source>
        <strain evidence="2">PFS-102/07</strain>
        <tissue evidence="2">Leaf</tissue>
    </source>
</reference>
<feature type="compositionally biased region" description="Basic and acidic residues" evidence="1">
    <location>
        <begin position="93"/>
        <end position="103"/>
    </location>
</feature>